<protein>
    <recommendedName>
        <fullName evidence="4">Transmembrane protein</fullName>
    </recommendedName>
</protein>
<keyword evidence="2" id="KW-0812">Transmembrane</keyword>
<dbReference type="AlphaFoldDB" id="A0A0G4GK87"/>
<evidence type="ECO:0008006" key="4">
    <source>
        <dbReference type="Google" id="ProtNLM"/>
    </source>
</evidence>
<dbReference type="EMBL" id="CDMZ01001298">
    <property type="protein sequence ID" value="CEM30368.1"/>
    <property type="molecule type" value="Genomic_DNA"/>
</dbReference>
<accession>A0A0G4GK87</accession>
<keyword evidence="2" id="KW-1133">Transmembrane helix</keyword>
<organism evidence="3">
    <name type="scientific">Chromera velia CCMP2878</name>
    <dbReference type="NCBI Taxonomy" id="1169474"/>
    <lineage>
        <taxon>Eukaryota</taxon>
        <taxon>Sar</taxon>
        <taxon>Alveolata</taxon>
        <taxon>Colpodellida</taxon>
        <taxon>Chromeraceae</taxon>
        <taxon>Chromera</taxon>
    </lineage>
</organism>
<feature type="transmembrane region" description="Helical" evidence="2">
    <location>
        <begin position="161"/>
        <end position="181"/>
    </location>
</feature>
<feature type="region of interest" description="Disordered" evidence="1">
    <location>
        <begin position="70"/>
        <end position="132"/>
    </location>
</feature>
<gene>
    <name evidence="3" type="ORF">Cvel_22279</name>
</gene>
<name>A0A0G4GK87_9ALVE</name>
<feature type="compositionally biased region" description="Basic and acidic residues" evidence="1">
    <location>
        <begin position="93"/>
        <end position="104"/>
    </location>
</feature>
<feature type="compositionally biased region" description="Polar residues" evidence="1">
    <location>
        <begin position="74"/>
        <end position="91"/>
    </location>
</feature>
<keyword evidence="2" id="KW-0472">Membrane</keyword>
<evidence type="ECO:0000256" key="2">
    <source>
        <dbReference type="SAM" id="Phobius"/>
    </source>
</evidence>
<feature type="transmembrane region" description="Helical" evidence="2">
    <location>
        <begin position="35"/>
        <end position="53"/>
    </location>
</feature>
<sequence>MSRELGTSCGKEESVPSSAGLSGGLLRTPRWKTSTVSAIVLFCIAVLAAAFNLPSGAVRFGTRYFSGLQGGRDPQSSVSAVAPTVGSSPGGTNKEKSSTEESRTLRGVQGGGGDADENLGRGSRGGQSGSSEKRWASRDEWVKWKGASMEKEVRLHWRTRFYLGLIGTIVLSGAGFIHWVLSFRAPELTGDTVYSQVQTSQSVPSAVASMAVLYVTAGK</sequence>
<feature type="region of interest" description="Disordered" evidence="1">
    <location>
        <begin position="1"/>
        <end position="26"/>
    </location>
</feature>
<reference evidence="3" key="1">
    <citation type="submission" date="2014-11" db="EMBL/GenBank/DDBJ databases">
        <authorList>
            <person name="Otto D Thomas"/>
            <person name="Naeem Raeece"/>
        </authorList>
    </citation>
    <scope>NUCLEOTIDE SEQUENCE</scope>
</reference>
<evidence type="ECO:0000256" key="1">
    <source>
        <dbReference type="SAM" id="MobiDB-lite"/>
    </source>
</evidence>
<proteinExistence type="predicted"/>
<evidence type="ECO:0000313" key="3">
    <source>
        <dbReference type="EMBL" id="CEM30368.1"/>
    </source>
</evidence>
<dbReference type="VEuPathDB" id="CryptoDB:Cvel_22279"/>